<evidence type="ECO:0008006" key="15">
    <source>
        <dbReference type="Google" id="ProtNLM"/>
    </source>
</evidence>
<dbReference type="AlphaFoldDB" id="A0AAD9NJI2"/>
<reference evidence="13" key="1">
    <citation type="journal article" date="2023" name="Mol. Biol. Evol.">
        <title>Third-Generation Sequencing Reveals the Adaptive Role of the Epigenome in Three Deep-Sea Polychaetes.</title>
        <authorList>
            <person name="Perez M."/>
            <person name="Aroh O."/>
            <person name="Sun Y."/>
            <person name="Lan Y."/>
            <person name="Juniper S.K."/>
            <person name="Young C.R."/>
            <person name="Angers B."/>
            <person name="Qian P.Y."/>
        </authorList>
    </citation>
    <scope>NUCLEOTIDE SEQUENCE</scope>
    <source>
        <strain evidence="13">R07B-5</strain>
    </source>
</reference>
<evidence type="ECO:0000313" key="14">
    <source>
        <dbReference type="Proteomes" id="UP001209878"/>
    </source>
</evidence>
<evidence type="ECO:0000313" key="13">
    <source>
        <dbReference type="EMBL" id="KAK2172330.1"/>
    </source>
</evidence>
<keyword evidence="5" id="KW-0677">Repeat</keyword>
<dbReference type="Proteomes" id="UP001209878">
    <property type="component" value="Unassembled WGS sequence"/>
</dbReference>
<dbReference type="GO" id="GO:0005743">
    <property type="term" value="C:mitochondrial inner membrane"/>
    <property type="evidence" value="ECO:0007669"/>
    <property type="project" value="UniProtKB-SubCell"/>
</dbReference>
<dbReference type="PANTHER" id="PTHR45618">
    <property type="entry name" value="MITOCHONDRIAL DICARBOXYLATE CARRIER-RELATED"/>
    <property type="match status" value="1"/>
</dbReference>
<dbReference type="PROSITE" id="PS50920">
    <property type="entry name" value="SOLCAR"/>
    <property type="match status" value="3"/>
</dbReference>
<evidence type="ECO:0000256" key="12">
    <source>
        <dbReference type="SAM" id="Phobius"/>
    </source>
</evidence>
<dbReference type="EMBL" id="JAODUO010000971">
    <property type="protein sequence ID" value="KAK2172330.1"/>
    <property type="molecule type" value="Genomic_DNA"/>
</dbReference>
<evidence type="ECO:0000256" key="5">
    <source>
        <dbReference type="ARBA" id="ARBA00022737"/>
    </source>
</evidence>
<keyword evidence="9 10" id="KW-0472">Membrane</keyword>
<comment type="similarity">
    <text evidence="2 11">Belongs to the mitochondrial carrier (TC 2.A.29) family.</text>
</comment>
<sequence>MQDWRPFVYGGLASVTAECGNISIDTTKTRLQIQGQKIDVRHTELKYRGMLHAISRISQEEGVRALYSGLNPALLRQATYGTIKIGLYHSLKRVLFKDAKDEVLLINVCCGVAAGVISSCIANPTDVLKVRMQSQGESLARQGLMASFVDIARREGVGGLWRGVGPTANRAAVVAGVELPAYDVCKKYLIISGFFKDNMFTHFISSFMAGLLGAIASNPIDVVKTRMMNQRKLRVAELSPTPAGAPTSSAIPTSIYRGSVDCLLQTYRTEGFMALYKGFIPNWVRLGPWNIIVSFYNVNIVAAK</sequence>
<name>A0AAD9NJI2_RIDPI</name>
<feature type="transmembrane region" description="Helical" evidence="12">
    <location>
        <begin position="203"/>
        <end position="223"/>
    </location>
</feature>
<dbReference type="InterPro" id="IPR018108">
    <property type="entry name" value="MCP_transmembrane"/>
</dbReference>
<keyword evidence="6" id="KW-0999">Mitochondrion inner membrane</keyword>
<evidence type="ECO:0000256" key="7">
    <source>
        <dbReference type="ARBA" id="ARBA00022989"/>
    </source>
</evidence>
<keyword evidence="14" id="KW-1185">Reference proteome</keyword>
<comment type="subcellular location">
    <subcellularLocation>
        <location evidence="1">Mitochondrion inner membrane</location>
        <topology evidence="1">Multi-pass membrane protein</topology>
    </subcellularLocation>
</comment>
<dbReference type="InterPro" id="IPR050391">
    <property type="entry name" value="Mito_Metabolite_Transporter"/>
</dbReference>
<evidence type="ECO:0000256" key="11">
    <source>
        <dbReference type="RuleBase" id="RU000488"/>
    </source>
</evidence>
<evidence type="ECO:0000256" key="6">
    <source>
        <dbReference type="ARBA" id="ARBA00022792"/>
    </source>
</evidence>
<keyword evidence="8" id="KW-0496">Mitochondrion</keyword>
<dbReference type="SUPFAM" id="SSF103506">
    <property type="entry name" value="Mitochondrial carrier"/>
    <property type="match status" value="1"/>
</dbReference>
<keyword evidence="7 12" id="KW-1133">Transmembrane helix</keyword>
<dbReference type="PRINTS" id="PR00784">
    <property type="entry name" value="MTUNCOUPLING"/>
</dbReference>
<dbReference type="Gene3D" id="1.50.40.10">
    <property type="entry name" value="Mitochondrial carrier domain"/>
    <property type="match status" value="1"/>
</dbReference>
<dbReference type="InterPro" id="IPR023395">
    <property type="entry name" value="MCP_dom_sf"/>
</dbReference>
<feature type="repeat" description="Solcar" evidence="10">
    <location>
        <begin position="197"/>
        <end position="303"/>
    </location>
</feature>
<organism evidence="13 14">
    <name type="scientific">Ridgeia piscesae</name>
    <name type="common">Tubeworm</name>
    <dbReference type="NCBI Taxonomy" id="27915"/>
    <lineage>
        <taxon>Eukaryota</taxon>
        <taxon>Metazoa</taxon>
        <taxon>Spiralia</taxon>
        <taxon>Lophotrochozoa</taxon>
        <taxon>Annelida</taxon>
        <taxon>Polychaeta</taxon>
        <taxon>Sedentaria</taxon>
        <taxon>Canalipalpata</taxon>
        <taxon>Sabellida</taxon>
        <taxon>Siboglinidae</taxon>
        <taxon>Ridgeia</taxon>
    </lineage>
</organism>
<keyword evidence="3 11" id="KW-0813">Transport</keyword>
<evidence type="ECO:0000256" key="2">
    <source>
        <dbReference type="ARBA" id="ARBA00006375"/>
    </source>
</evidence>
<evidence type="ECO:0000256" key="8">
    <source>
        <dbReference type="ARBA" id="ARBA00023128"/>
    </source>
</evidence>
<evidence type="ECO:0000256" key="4">
    <source>
        <dbReference type="ARBA" id="ARBA00022692"/>
    </source>
</evidence>
<protein>
    <recommendedName>
        <fullName evidence="15">Kidney mitochondrial carrier protein 1</fullName>
    </recommendedName>
</protein>
<feature type="repeat" description="Solcar" evidence="10">
    <location>
        <begin position="102"/>
        <end position="188"/>
    </location>
</feature>
<evidence type="ECO:0000256" key="10">
    <source>
        <dbReference type="PROSITE-ProRule" id="PRU00282"/>
    </source>
</evidence>
<gene>
    <name evidence="13" type="ORF">NP493_972g00038</name>
</gene>
<evidence type="ECO:0000256" key="3">
    <source>
        <dbReference type="ARBA" id="ARBA00022448"/>
    </source>
</evidence>
<evidence type="ECO:0000256" key="1">
    <source>
        <dbReference type="ARBA" id="ARBA00004448"/>
    </source>
</evidence>
<evidence type="ECO:0000256" key="9">
    <source>
        <dbReference type="ARBA" id="ARBA00023136"/>
    </source>
</evidence>
<feature type="repeat" description="Solcar" evidence="10">
    <location>
        <begin position="5"/>
        <end position="94"/>
    </location>
</feature>
<dbReference type="Pfam" id="PF00153">
    <property type="entry name" value="Mito_carr"/>
    <property type="match status" value="3"/>
</dbReference>
<proteinExistence type="inferred from homology"/>
<dbReference type="FunFam" id="1.50.40.10:FF:000006">
    <property type="entry name" value="brain mitochondrial carrier protein 1 isoform X1"/>
    <property type="match status" value="1"/>
</dbReference>
<dbReference type="GO" id="GO:0055085">
    <property type="term" value="P:transmembrane transport"/>
    <property type="evidence" value="ECO:0007669"/>
    <property type="project" value="InterPro"/>
</dbReference>
<keyword evidence="4 10" id="KW-0812">Transmembrane</keyword>
<accession>A0AAD9NJI2</accession>
<dbReference type="InterPro" id="IPR002067">
    <property type="entry name" value="MCP"/>
</dbReference>
<comment type="caution">
    <text evidence="13">The sequence shown here is derived from an EMBL/GenBank/DDBJ whole genome shotgun (WGS) entry which is preliminary data.</text>
</comment>
<feature type="transmembrane region" description="Helical" evidence="12">
    <location>
        <begin position="103"/>
        <end position="124"/>
    </location>
</feature>